<feature type="transmembrane region" description="Helical" evidence="6">
    <location>
        <begin position="230"/>
        <end position="252"/>
    </location>
</feature>
<evidence type="ECO:0000256" key="3">
    <source>
        <dbReference type="ARBA" id="ARBA00022989"/>
    </source>
</evidence>
<dbReference type="InterPro" id="IPR011701">
    <property type="entry name" value="MFS"/>
</dbReference>
<dbReference type="GO" id="GO:0015244">
    <property type="term" value="F:fluconazole transmembrane transporter activity"/>
    <property type="evidence" value="ECO:0007669"/>
    <property type="project" value="TreeGrafter"/>
</dbReference>
<dbReference type="GO" id="GO:1990961">
    <property type="term" value="P:xenobiotic detoxification by transmembrane export across the plasma membrane"/>
    <property type="evidence" value="ECO:0007669"/>
    <property type="project" value="TreeGrafter"/>
</dbReference>
<evidence type="ECO:0000313" key="7">
    <source>
        <dbReference type="EMBL" id="KAI1611680.1"/>
    </source>
</evidence>
<dbReference type="AlphaFoldDB" id="A0AAN6IC72"/>
<feature type="compositionally biased region" description="Basic and acidic residues" evidence="5">
    <location>
        <begin position="45"/>
        <end position="59"/>
    </location>
</feature>
<dbReference type="Gene3D" id="1.20.1250.20">
    <property type="entry name" value="MFS general substrate transporter like domains"/>
    <property type="match status" value="1"/>
</dbReference>
<comment type="subcellular location">
    <subcellularLocation>
        <location evidence="1">Membrane</location>
        <topology evidence="1">Multi-pass membrane protein</topology>
    </subcellularLocation>
</comment>
<reference evidence="7" key="1">
    <citation type="journal article" date="2022" name="bioRxiv">
        <title>Deciphering the potential niche of two novel black yeast fungi from a biological soil crust based on their genomes, phenotypes, and melanin regulation.</title>
        <authorList>
            <consortium name="DOE Joint Genome Institute"/>
            <person name="Carr E.C."/>
            <person name="Barton Q."/>
            <person name="Grambo S."/>
            <person name="Sullivan M."/>
            <person name="Renfro C.M."/>
            <person name="Kuo A."/>
            <person name="Pangilinan J."/>
            <person name="Lipzen A."/>
            <person name="Keymanesh K."/>
            <person name="Savage E."/>
            <person name="Barry K."/>
            <person name="Grigoriev I.V."/>
            <person name="Riekhof W.R."/>
            <person name="Harris S.S."/>
        </authorList>
    </citation>
    <scope>NUCLEOTIDE SEQUENCE</scope>
    <source>
        <strain evidence="7">JF 03-4F</strain>
    </source>
</reference>
<evidence type="ECO:0000256" key="1">
    <source>
        <dbReference type="ARBA" id="ARBA00004141"/>
    </source>
</evidence>
<dbReference type="SUPFAM" id="SSF103473">
    <property type="entry name" value="MFS general substrate transporter"/>
    <property type="match status" value="1"/>
</dbReference>
<feature type="transmembrane region" description="Helical" evidence="6">
    <location>
        <begin position="334"/>
        <end position="352"/>
    </location>
</feature>
<feature type="transmembrane region" description="Helical" evidence="6">
    <location>
        <begin position="503"/>
        <end position="527"/>
    </location>
</feature>
<proteinExistence type="predicted"/>
<dbReference type="GO" id="GO:0005886">
    <property type="term" value="C:plasma membrane"/>
    <property type="evidence" value="ECO:0007669"/>
    <property type="project" value="TreeGrafter"/>
</dbReference>
<evidence type="ECO:0000256" key="6">
    <source>
        <dbReference type="SAM" id="Phobius"/>
    </source>
</evidence>
<feature type="transmembrane region" description="Helical" evidence="6">
    <location>
        <begin position="364"/>
        <end position="392"/>
    </location>
</feature>
<feature type="transmembrane region" description="Helical" evidence="6">
    <location>
        <begin position="124"/>
        <end position="152"/>
    </location>
</feature>
<name>A0AAN6IC72_9EURO</name>
<keyword evidence="2 6" id="KW-0812">Transmembrane</keyword>
<evidence type="ECO:0000313" key="8">
    <source>
        <dbReference type="Proteomes" id="UP001203852"/>
    </source>
</evidence>
<dbReference type="Proteomes" id="UP001203852">
    <property type="component" value="Unassembled WGS sequence"/>
</dbReference>
<feature type="region of interest" description="Disordered" evidence="5">
    <location>
        <begin position="27"/>
        <end position="68"/>
    </location>
</feature>
<keyword evidence="4 6" id="KW-0472">Membrane</keyword>
<feature type="transmembrane region" description="Helical" evidence="6">
    <location>
        <begin position="159"/>
        <end position="179"/>
    </location>
</feature>
<evidence type="ECO:0000256" key="5">
    <source>
        <dbReference type="SAM" id="MobiDB-lite"/>
    </source>
</evidence>
<sequence length="540" mass="59718">MSTILGTFHDSPVTRLFNWIGPGDGSTYPNHEAPSPPSIYSEQAGEERHSLQDLGESHVSRTGPDSQGSAIHSPALTGFMNNDRNITTSTKIKTSISAHKTNNNNDNTIDPEHPRNWTAKKKCFIVFVICLYTFVVYCASAICVPSIPYLVVKYDVSEITASLVLATYVLGYGIGPMFFSPLSEIALVDRGAPYIITFILFLIISICTSVVDDFAGLIDIYDVSQVPYAFIFWVAAMYGGPALGPAISGYAVASNWRWPMYAITIMAGIVLPLLALLLETSEQNILLRRAARLRRSQDDHRYRAASEVGQQVGLKALFANSMIKPLEITVKDPAITFTAVYSAIVYSIYYSFFEAFPIVYEGLYQFSVGAAGLVFLVIIIALVIIILVYTYYLMYVFAPKDKAGRTTFEDRLYLALYATWLPPAGLFLFAWTARQSVHWIWSTVGIGIYAGSSIVVFQCLIRYIPLSYPRYVASLLAANDFCRSTVAAALVMTSRQMYLKMGIAHAVSLLGGLSFTGVIGMFILYHYGHAMRARSKFAES</sequence>
<feature type="transmembrane region" description="Helical" evidence="6">
    <location>
        <begin position="258"/>
        <end position="278"/>
    </location>
</feature>
<keyword evidence="8" id="KW-1185">Reference proteome</keyword>
<feature type="transmembrane region" description="Helical" evidence="6">
    <location>
        <begin position="412"/>
        <end position="433"/>
    </location>
</feature>
<feature type="transmembrane region" description="Helical" evidence="6">
    <location>
        <begin position="439"/>
        <end position="464"/>
    </location>
</feature>
<evidence type="ECO:0000256" key="4">
    <source>
        <dbReference type="ARBA" id="ARBA00023136"/>
    </source>
</evidence>
<feature type="transmembrane region" description="Helical" evidence="6">
    <location>
        <begin position="191"/>
        <end position="218"/>
    </location>
</feature>
<dbReference type="PANTHER" id="PTHR23502:SF23">
    <property type="entry name" value="FLUCONAZOLE RESISTANCE PROTEIN 1"/>
    <property type="match status" value="1"/>
</dbReference>
<dbReference type="PANTHER" id="PTHR23502">
    <property type="entry name" value="MAJOR FACILITATOR SUPERFAMILY"/>
    <property type="match status" value="1"/>
</dbReference>
<keyword evidence="3 6" id="KW-1133">Transmembrane helix</keyword>
<evidence type="ECO:0000256" key="2">
    <source>
        <dbReference type="ARBA" id="ARBA00022692"/>
    </source>
</evidence>
<gene>
    <name evidence="7" type="ORF">EDD36DRAFT_453040</name>
</gene>
<dbReference type="InterPro" id="IPR036259">
    <property type="entry name" value="MFS_trans_sf"/>
</dbReference>
<dbReference type="Pfam" id="PF07690">
    <property type="entry name" value="MFS_1"/>
    <property type="match status" value="1"/>
</dbReference>
<protein>
    <submittedName>
        <fullName evidence="7">MFS transporter</fullName>
    </submittedName>
</protein>
<comment type="caution">
    <text evidence="7">The sequence shown here is derived from an EMBL/GenBank/DDBJ whole genome shotgun (WGS) entry which is preliminary data.</text>
</comment>
<dbReference type="EMBL" id="MU404356">
    <property type="protein sequence ID" value="KAI1611680.1"/>
    <property type="molecule type" value="Genomic_DNA"/>
</dbReference>
<organism evidence="7 8">
    <name type="scientific">Exophiala viscosa</name>
    <dbReference type="NCBI Taxonomy" id="2486360"/>
    <lineage>
        <taxon>Eukaryota</taxon>
        <taxon>Fungi</taxon>
        <taxon>Dikarya</taxon>
        <taxon>Ascomycota</taxon>
        <taxon>Pezizomycotina</taxon>
        <taxon>Eurotiomycetes</taxon>
        <taxon>Chaetothyriomycetidae</taxon>
        <taxon>Chaetothyriales</taxon>
        <taxon>Herpotrichiellaceae</taxon>
        <taxon>Exophiala</taxon>
    </lineage>
</organism>
<accession>A0AAN6IC72</accession>